<keyword evidence="4" id="KW-1185">Reference proteome</keyword>
<keyword evidence="2" id="KW-0812">Transmembrane</keyword>
<reference evidence="3 4" key="1">
    <citation type="journal article" date="2019" name="Sci. Data">
        <title>Hybrid genome assembly and annotation of Danionella translucida.</title>
        <authorList>
            <person name="Kadobianskyi M."/>
            <person name="Schulze L."/>
            <person name="Schuelke M."/>
            <person name="Judkewitz B."/>
        </authorList>
    </citation>
    <scope>NUCLEOTIDE SEQUENCE [LARGE SCALE GENOMIC DNA]</scope>
    <source>
        <strain evidence="3 4">Bolton</strain>
    </source>
</reference>
<comment type="caution">
    <text evidence="3">The sequence shown here is derived from an EMBL/GenBank/DDBJ whole genome shotgun (WGS) entry which is preliminary data.</text>
</comment>
<evidence type="ECO:0000313" key="3">
    <source>
        <dbReference type="EMBL" id="TRY58216.1"/>
    </source>
</evidence>
<organism evidence="3 4">
    <name type="scientific">Danionella cerebrum</name>
    <dbReference type="NCBI Taxonomy" id="2873325"/>
    <lineage>
        <taxon>Eukaryota</taxon>
        <taxon>Metazoa</taxon>
        <taxon>Chordata</taxon>
        <taxon>Craniata</taxon>
        <taxon>Vertebrata</taxon>
        <taxon>Euteleostomi</taxon>
        <taxon>Actinopterygii</taxon>
        <taxon>Neopterygii</taxon>
        <taxon>Teleostei</taxon>
        <taxon>Ostariophysi</taxon>
        <taxon>Cypriniformes</taxon>
        <taxon>Danionidae</taxon>
        <taxon>Danioninae</taxon>
        <taxon>Danionella</taxon>
    </lineage>
</organism>
<feature type="transmembrane region" description="Helical" evidence="2">
    <location>
        <begin position="20"/>
        <end position="39"/>
    </location>
</feature>
<proteinExistence type="predicted"/>
<dbReference type="Proteomes" id="UP000316079">
    <property type="component" value="Unassembled WGS sequence"/>
</dbReference>
<evidence type="ECO:0000313" key="4">
    <source>
        <dbReference type="Proteomes" id="UP000316079"/>
    </source>
</evidence>
<evidence type="ECO:0000256" key="2">
    <source>
        <dbReference type="SAM" id="Phobius"/>
    </source>
</evidence>
<protein>
    <submittedName>
        <fullName evidence="3">Uncharacterized protein</fullName>
    </submittedName>
</protein>
<accession>A0A553MYD9</accession>
<feature type="region of interest" description="Disordered" evidence="1">
    <location>
        <begin position="89"/>
        <end position="115"/>
    </location>
</feature>
<dbReference type="AlphaFoldDB" id="A0A553MYD9"/>
<evidence type="ECO:0000256" key="1">
    <source>
        <dbReference type="SAM" id="MobiDB-lite"/>
    </source>
</evidence>
<dbReference type="EMBL" id="SRMA01027201">
    <property type="protein sequence ID" value="TRY58216.1"/>
    <property type="molecule type" value="Genomic_DNA"/>
</dbReference>
<sequence length="145" mass="15888">MAVALDAVWVRVKGVCKQNGLLILSVLAVVVGCLLGFFLRSKNLSEQFKEEEKTDVCERNSNLGENSGGCFTSSIDLTLGRVWGRSVSRGELQRKSSSSTGRRRGCTEGKSSLDPQTERQYALINSRYPTPLDAGEITAFVPRDD</sequence>
<keyword evidence="2" id="KW-0472">Membrane</keyword>
<gene>
    <name evidence="3" type="ORF">DNTS_008560</name>
</gene>
<keyword evidence="2" id="KW-1133">Transmembrane helix</keyword>
<dbReference type="OrthoDB" id="5877963at2759"/>
<dbReference type="STRING" id="623744.A0A553MYD9"/>
<name>A0A553MYD9_9TELE</name>